<protein>
    <submittedName>
        <fullName evidence="1">Uncharacterized protein</fullName>
    </submittedName>
</protein>
<organism evidence="1 2">
    <name type="scientific">Pseudomonas endophytica</name>
    <dbReference type="NCBI Taxonomy" id="1563157"/>
    <lineage>
        <taxon>Bacteria</taxon>
        <taxon>Pseudomonadati</taxon>
        <taxon>Pseudomonadota</taxon>
        <taxon>Gammaproteobacteria</taxon>
        <taxon>Pseudomonadales</taxon>
        <taxon>Pseudomonadaceae</taxon>
        <taxon>Pseudomonas</taxon>
    </lineage>
</organism>
<proteinExistence type="predicted"/>
<dbReference type="Proteomes" id="UP000050342">
    <property type="component" value="Unassembled WGS sequence"/>
</dbReference>
<evidence type="ECO:0000313" key="1">
    <source>
        <dbReference type="EMBL" id="KQB55196.1"/>
    </source>
</evidence>
<sequence length="65" mass="7318">MAQDTHTPPGFDLHTQLNTRALEQDLQALNINTSVLALCRNEALDAGCSTFSCFERRLEREEVLL</sequence>
<name>A0A0N8VT57_9PSED</name>
<keyword evidence="2" id="KW-1185">Reference proteome</keyword>
<accession>A0A0N8VT57</accession>
<dbReference type="AlphaFoldDB" id="A0A0N8VT57"/>
<comment type="caution">
    <text evidence="1">The sequence shown here is derived from an EMBL/GenBank/DDBJ whole genome shotgun (WGS) entry which is preliminary data.</text>
</comment>
<evidence type="ECO:0000313" key="2">
    <source>
        <dbReference type="Proteomes" id="UP000050342"/>
    </source>
</evidence>
<dbReference type="OrthoDB" id="114943at2"/>
<reference evidence="1 2" key="1">
    <citation type="submission" date="2015-10" db="EMBL/GenBank/DDBJ databases">
        <title>Pseudomonas helleri sp. nov. and Pseudomonas weihenstephanensis sp. nov., isolated from raw cows milk.</title>
        <authorList>
            <person name="Von Neubeck M."/>
            <person name="Huptas C."/>
            <person name="Wenning M."/>
            <person name="Scherer S."/>
        </authorList>
    </citation>
    <scope>NUCLEOTIDE SEQUENCE [LARGE SCALE GENOMIC DNA]</scope>
    <source>
        <strain evidence="1 2">BSTT44</strain>
    </source>
</reference>
<dbReference type="RefSeq" id="WP_055101431.1">
    <property type="nucleotide sequence ID" value="NZ_LLWH01000021.1"/>
</dbReference>
<dbReference type="EMBL" id="LLWH01000021">
    <property type="protein sequence ID" value="KQB55196.1"/>
    <property type="molecule type" value="Genomic_DNA"/>
</dbReference>
<gene>
    <name evidence="1" type="ORF">AQS70_19440</name>
</gene>